<reference evidence="2" key="1">
    <citation type="submission" date="2023-07" db="EMBL/GenBank/DDBJ databases">
        <authorList>
            <consortium name="CYATHOMIX"/>
        </authorList>
    </citation>
    <scope>NUCLEOTIDE SEQUENCE</scope>
    <source>
        <strain evidence="2">N/A</strain>
    </source>
</reference>
<name>A0AA36DTF5_CYLNA</name>
<sequence>MKVAIFGITVSLICTVMISVMIAGEGGDYDYDAIQGYRNELVEFSGESMLNQTPWVLQHVYTPWNESVDPATHTTDGWLWGEEIEDYPGLGSSAQIRLDPTQKSTVLLGYTEDRIQYTQVDGYQFWSSKNGGVWQYVNYVVPIEKLMNWAGVDSEITSFHSPSNWNFTGYRYVFDPTLPFSATNPSGTSIGTRDGSLSLVWYSFGGQEGLSGGLDVYGGDILLASYSATDIIGDYRTESGYATVYDFDFQGTHLNLSIRFDADVIEGGKTLMQAWTEGDWSMAISSLSAGNFFDIEGSTSFTATAGNMINTFIQIYTFNTPSIDNPWMDVLLWLIGVIMASTKAIAAIALTLIIAVPIGLGYVLAFDEEETTNWETTEQYNVSDLLLNSSSPYYQVYTGPNNNMIRGGAGYVSTGTTPSSIQIMSEVSHTITVTTSYQTLSESSVFGLLPAKGVLQLTSGDGNVTQYAVPTSASAYFEKYSTGSARIRVTDSSNNITFLDYTNIVKVEVKVTSGSASMLYRSLSPTGQYADPAAGWQVLQGAPVDWSNGFYNDRITFMVDFKDWGQPSADVLFGLGGESYLYLKMTAGKVSYGFASFDGDNELVLPTGSALTALGKYSTIRVVITEDSYIISGLAAWPSMGVAANVLNTVTVAHDVNEDLLHVEIFNTDGLTTLRCDSADILAGSFPSTKDYTLDLVSLYPDSLMSLKLNSIGVYGDSLTVGGVELPVTDGKVHVDGKNVSLKGAVISFLPDEEGWLSCYINGRDLGMHFAALPSVTFGGEWSLTAIAFKVEQVAGTSVEWHAGDFGLDQGGIIAAGLLTCIGAFVFLGMYGKASGTKIGLLALVCGGAAIILFMMI</sequence>
<keyword evidence="3" id="KW-1185">Reference proteome</keyword>
<organism evidence="2 3">
    <name type="scientific">Cylicocyclus nassatus</name>
    <name type="common">Nematode worm</name>
    <dbReference type="NCBI Taxonomy" id="53992"/>
    <lineage>
        <taxon>Eukaryota</taxon>
        <taxon>Metazoa</taxon>
        <taxon>Ecdysozoa</taxon>
        <taxon>Nematoda</taxon>
        <taxon>Chromadorea</taxon>
        <taxon>Rhabditida</taxon>
        <taxon>Rhabditina</taxon>
        <taxon>Rhabditomorpha</taxon>
        <taxon>Strongyloidea</taxon>
        <taxon>Strongylidae</taxon>
        <taxon>Cylicocyclus</taxon>
    </lineage>
</organism>
<proteinExistence type="predicted"/>
<feature type="transmembrane region" description="Helical" evidence="1">
    <location>
        <begin position="330"/>
        <end position="356"/>
    </location>
</feature>
<dbReference type="EMBL" id="CATQJL010000095">
    <property type="protein sequence ID" value="CAJ0592365.1"/>
    <property type="molecule type" value="Genomic_DNA"/>
</dbReference>
<keyword evidence="1" id="KW-0812">Transmembrane</keyword>
<gene>
    <name evidence="2" type="ORF">CYNAS_LOCUS4348</name>
</gene>
<feature type="transmembrane region" description="Helical" evidence="1">
    <location>
        <begin position="811"/>
        <end position="832"/>
    </location>
</feature>
<comment type="caution">
    <text evidence="2">The sequence shown here is derived from an EMBL/GenBank/DDBJ whole genome shotgun (WGS) entry which is preliminary data.</text>
</comment>
<evidence type="ECO:0000313" key="2">
    <source>
        <dbReference type="EMBL" id="CAJ0592365.1"/>
    </source>
</evidence>
<keyword evidence="1" id="KW-1133">Transmembrane helix</keyword>
<dbReference type="AlphaFoldDB" id="A0AA36DTF5"/>
<dbReference type="Proteomes" id="UP001176961">
    <property type="component" value="Unassembled WGS sequence"/>
</dbReference>
<keyword evidence="1" id="KW-0472">Membrane</keyword>
<evidence type="ECO:0000313" key="3">
    <source>
        <dbReference type="Proteomes" id="UP001176961"/>
    </source>
</evidence>
<feature type="transmembrane region" description="Helical" evidence="1">
    <location>
        <begin position="839"/>
        <end position="856"/>
    </location>
</feature>
<protein>
    <submittedName>
        <fullName evidence="2">Uncharacterized protein</fullName>
    </submittedName>
</protein>
<evidence type="ECO:0000256" key="1">
    <source>
        <dbReference type="SAM" id="Phobius"/>
    </source>
</evidence>
<accession>A0AA36DTF5</accession>